<gene>
    <name evidence="2" type="ORF">NTEN_LOCUS20940</name>
</gene>
<protein>
    <submittedName>
        <fullName evidence="2">Uncharacterized protein</fullName>
    </submittedName>
</protein>
<proteinExistence type="predicted"/>
<name>A0A6H5HIE3_9HEMI</name>
<feature type="compositionally biased region" description="Basic residues" evidence="1">
    <location>
        <begin position="192"/>
        <end position="205"/>
    </location>
</feature>
<evidence type="ECO:0000256" key="1">
    <source>
        <dbReference type="SAM" id="MobiDB-lite"/>
    </source>
</evidence>
<evidence type="ECO:0000313" key="3">
    <source>
        <dbReference type="Proteomes" id="UP000479000"/>
    </source>
</evidence>
<dbReference type="Proteomes" id="UP000479000">
    <property type="component" value="Unassembled WGS sequence"/>
</dbReference>
<dbReference type="EMBL" id="CADCXU010030607">
    <property type="protein sequence ID" value="CAB0016813.1"/>
    <property type="molecule type" value="Genomic_DNA"/>
</dbReference>
<organism evidence="2 3">
    <name type="scientific">Nesidiocoris tenuis</name>
    <dbReference type="NCBI Taxonomy" id="355587"/>
    <lineage>
        <taxon>Eukaryota</taxon>
        <taxon>Metazoa</taxon>
        <taxon>Ecdysozoa</taxon>
        <taxon>Arthropoda</taxon>
        <taxon>Hexapoda</taxon>
        <taxon>Insecta</taxon>
        <taxon>Pterygota</taxon>
        <taxon>Neoptera</taxon>
        <taxon>Paraneoptera</taxon>
        <taxon>Hemiptera</taxon>
        <taxon>Heteroptera</taxon>
        <taxon>Panheteroptera</taxon>
        <taxon>Cimicomorpha</taxon>
        <taxon>Miridae</taxon>
        <taxon>Dicyphina</taxon>
        <taxon>Nesidiocoris</taxon>
    </lineage>
</organism>
<reference evidence="2 3" key="1">
    <citation type="submission" date="2020-02" db="EMBL/GenBank/DDBJ databases">
        <authorList>
            <person name="Ferguson B K."/>
        </authorList>
    </citation>
    <scope>NUCLEOTIDE SEQUENCE [LARGE SCALE GENOMIC DNA]</scope>
</reference>
<sequence length="218" mass="24712">MTFGAIHVKKNFPFPNHRRRKTQFEGKTEMIQETPGGPITLSDSISTYSGPPDEGHQGESARAIINVFERKIQQPSDTTNRCYDTGKLTPSEVLTLAKQAMECVLSVNVRPTRGRLIRTRRLDVYASRVGAVLNLRQEWLECGGGSFDQHRPLPALLPRRHLHLNLAEPARVAPPTPSIGRVRLHFHRRRKRKAGRIKCGRRRTVTHSGRSIEKPFSE</sequence>
<keyword evidence="3" id="KW-1185">Reference proteome</keyword>
<accession>A0A6H5HIE3</accession>
<dbReference type="AlphaFoldDB" id="A0A6H5HIE3"/>
<feature type="region of interest" description="Disordered" evidence="1">
    <location>
        <begin position="192"/>
        <end position="218"/>
    </location>
</feature>
<evidence type="ECO:0000313" key="2">
    <source>
        <dbReference type="EMBL" id="CAB0016813.1"/>
    </source>
</evidence>